<dbReference type="SMART" id="SM00248">
    <property type="entry name" value="ANK"/>
    <property type="match status" value="14"/>
</dbReference>
<evidence type="ECO:0000256" key="1">
    <source>
        <dbReference type="ARBA" id="ARBA00022737"/>
    </source>
</evidence>
<feature type="repeat" description="ANK" evidence="2">
    <location>
        <begin position="1044"/>
        <end position="1076"/>
    </location>
</feature>
<keyword evidence="1" id="KW-0677">Repeat</keyword>
<dbReference type="Gene3D" id="3.40.50.1580">
    <property type="entry name" value="Nucleoside phosphorylase domain"/>
    <property type="match status" value="1"/>
</dbReference>
<dbReference type="PRINTS" id="PR01415">
    <property type="entry name" value="ANKYRIN"/>
</dbReference>
<feature type="repeat" description="ANK" evidence="2">
    <location>
        <begin position="1012"/>
        <end position="1044"/>
    </location>
</feature>
<dbReference type="PANTHER" id="PTHR46082">
    <property type="entry name" value="ATP/GTP-BINDING PROTEIN-RELATED"/>
    <property type="match status" value="1"/>
</dbReference>
<evidence type="ECO:0000256" key="2">
    <source>
        <dbReference type="PROSITE-ProRule" id="PRU00023"/>
    </source>
</evidence>
<dbReference type="Gene3D" id="3.40.50.300">
    <property type="entry name" value="P-loop containing nucleotide triphosphate hydrolases"/>
    <property type="match status" value="1"/>
</dbReference>
<evidence type="ECO:0000313" key="8">
    <source>
        <dbReference type="Proteomes" id="UP000310374"/>
    </source>
</evidence>
<feature type="domain" description="Nephrocystin 3-like N-terminal" evidence="6">
    <location>
        <begin position="384"/>
        <end position="549"/>
    </location>
</feature>
<dbReference type="InterPro" id="IPR054471">
    <property type="entry name" value="GPIID_WHD"/>
</dbReference>
<dbReference type="Pfam" id="PF22939">
    <property type="entry name" value="WHD_GPIID"/>
    <property type="match status" value="1"/>
</dbReference>
<keyword evidence="2" id="KW-0040">ANK repeat</keyword>
<sequence>MAARRKLDHDDYLIGWICPLEVEQIAALRMLDELHERLPQHPVDHNVYNLGSINGHSVVIAGLPTTGNNPAATVVTQLRNTFRSLRFCLLVGIGGGVPTTSVSGLVRLGDVVVSKPTGVHSGAVQYDHGKAEVGSFKRTGFLQPPPMVLLNAAQDLAAHRAIEDKDPLVEHFDRYSKPGLRTYLFPGRHHDHLYQPAYTHVNPELSCEACGCDPAQRIDRAYDSDQDRDQSYITVHRGTVASGELVVKDGVQRDNLARELGILCFEMEAAGALNDFPCLVIRGISDYSDSHKNDRWHGYAAAAAAAYGRQLFFHMPIDEVKKCTNRKDGQSINRNRTSLTCCDVKLIVLSFRTELIDPIDILNWLTPMDHALQHNDFAGRREPGTGQWLLDSSEFQTWLAVAGRMLYCPGMPGAGKTMLTSIVISHLQETARFDPRVGIGYIYCSFERKQQQKPEDLLASLLKQLARGLHDTPPSVADLYTSHKDRNTRPCLEDLITALVAVLGQYSKTFIVVDALDECQSSHNWQKGFVHALLKIHTQIQVSIFATSRHSLDVDKTFESAMSLEIRASKEDISKYVRGRMGDLPNFISRNPPLRQEIEITIMNAVDGMFLLAQLHMESLRDKSNLKTLKQALTSLPSGDGAYIKAYDEAMKRIQNQPAGLRNLGIGALAWIVYARRPLTTLELQHGLAVEVGRSEFDEDNITDIDTIVSVCAGLVTVNKTSRIIRLAHHTIREYFQKAMGSWFYHHQSTIGHVCVAYLSYDIFSSGFCSDDHSFESRLDQYPFYDYAARYWYQHLSETQSGLDEALLFLANMHKVSACAQVVMLPLGNREAGYSQKVAKVVFGIHLAAYCGLYGVFKAYAQRKELRPQYKADLNVRDSEGRTCLYHAISQGHVLLAKSLLNSGADVNAQGGEYGNVLQLASIMRTEFSFIRLLLDKGAKVNAQGGHFGNALQAAVFIGADKTAAVLLERKADVNAGGRFPSALHAASFMDHYEIAAALLCHGADANACGGARGTALQEAAWLNRVRIMELLLRHGAAVDAANESTSALSAASMLGHLQSVRLLLQNGAEINRLATRGPPTAAMMATFMGNVDVLEFLINAGARIHIQDHEGQTALHFAAKGRNLETVKLLIEAGSDTHVVDTAKSTPLTLASDHEVIAYLIDQGEIRESQDRRDEDELYLAAAKGREALVLELLTKGAHVNDQNGSHGSALQVAAVNGHEKTVRLILDHGAEVLRKDGHYHKTPLISVAEKGNIALVKILIEAGSDVRAQDCFGETALHYAAENGHLEVVTCLLEAKSPLDTLDNTKRTPLNCAEQNNHTDVMDTISRFIEKPHSLPRSSDRLTAALKSLVIHTKQKDTVTPSASQPKTISSSKSTMNRFRQLLSRSSDKEV</sequence>
<feature type="repeat" description="ANK" evidence="2">
    <location>
        <begin position="1078"/>
        <end position="1110"/>
    </location>
</feature>
<dbReference type="InterPro" id="IPR035994">
    <property type="entry name" value="Nucleoside_phosphorylase_sf"/>
</dbReference>
<dbReference type="PROSITE" id="PS50297">
    <property type="entry name" value="ANK_REP_REGION"/>
    <property type="match status" value="6"/>
</dbReference>
<dbReference type="Pfam" id="PF12796">
    <property type="entry name" value="Ank_2"/>
    <property type="match status" value="4"/>
</dbReference>
<feature type="repeat" description="ANK" evidence="2">
    <location>
        <begin position="880"/>
        <end position="912"/>
    </location>
</feature>
<dbReference type="EMBL" id="QZAT01000018">
    <property type="protein sequence ID" value="THX32073.1"/>
    <property type="molecule type" value="Genomic_DNA"/>
</dbReference>
<dbReference type="SUPFAM" id="SSF53167">
    <property type="entry name" value="Purine and uridine phosphorylases"/>
    <property type="match status" value="1"/>
</dbReference>
<evidence type="ECO:0000259" key="6">
    <source>
        <dbReference type="Pfam" id="PF24883"/>
    </source>
</evidence>
<name>A0AB74K1V1_AURPU</name>
<feature type="repeat" description="ANK" evidence="2">
    <location>
        <begin position="1274"/>
        <end position="1306"/>
    </location>
</feature>
<dbReference type="InterPro" id="IPR056884">
    <property type="entry name" value="NPHP3-like_N"/>
</dbReference>
<dbReference type="InterPro" id="IPR036770">
    <property type="entry name" value="Ankyrin_rpt-contain_sf"/>
</dbReference>
<dbReference type="Pfam" id="PF00023">
    <property type="entry name" value="Ank"/>
    <property type="match status" value="2"/>
</dbReference>
<feature type="repeat" description="ANK" evidence="2">
    <location>
        <begin position="1207"/>
        <end position="1239"/>
    </location>
</feature>
<evidence type="ECO:0000313" key="7">
    <source>
        <dbReference type="EMBL" id="THX32073.1"/>
    </source>
</evidence>
<dbReference type="SUPFAM" id="SSF48403">
    <property type="entry name" value="Ankyrin repeat"/>
    <property type="match status" value="2"/>
</dbReference>
<dbReference type="Pfam" id="PF24883">
    <property type="entry name" value="NPHP3_N"/>
    <property type="match status" value="1"/>
</dbReference>
<dbReference type="Gene3D" id="1.25.40.20">
    <property type="entry name" value="Ankyrin repeat-containing domain"/>
    <property type="match status" value="4"/>
</dbReference>
<accession>A0AB74K1V1</accession>
<protein>
    <submittedName>
        <fullName evidence="7">Uncharacterized protein</fullName>
    </submittedName>
</protein>
<feature type="repeat" description="ANK" evidence="2">
    <location>
        <begin position="1111"/>
        <end position="1143"/>
    </location>
</feature>
<dbReference type="Pfam" id="PF01048">
    <property type="entry name" value="PNP_UDP_1"/>
    <property type="match status" value="1"/>
</dbReference>
<dbReference type="PROSITE" id="PS50088">
    <property type="entry name" value="ANK_REPEAT"/>
    <property type="match status" value="9"/>
</dbReference>
<dbReference type="InterPro" id="IPR002110">
    <property type="entry name" value="Ankyrin_rpt"/>
</dbReference>
<dbReference type="Proteomes" id="UP000310374">
    <property type="component" value="Unassembled WGS sequence"/>
</dbReference>
<dbReference type="InterPro" id="IPR053137">
    <property type="entry name" value="NLR-like"/>
</dbReference>
<feature type="region of interest" description="Disordered" evidence="3">
    <location>
        <begin position="1357"/>
        <end position="1393"/>
    </location>
</feature>
<evidence type="ECO:0000259" key="4">
    <source>
        <dbReference type="Pfam" id="PF01048"/>
    </source>
</evidence>
<feature type="compositionally biased region" description="Polar residues" evidence="3">
    <location>
        <begin position="1360"/>
        <end position="1380"/>
    </location>
</feature>
<dbReference type="GO" id="GO:0009116">
    <property type="term" value="P:nucleoside metabolic process"/>
    <property type="evidence" value="ECO:0007669"/>
    <property type="project" value="InterPro"/>
</dbReference>
<feature type="repeat" description="ANK" evidence="2">
    <location>
        <begin position="1241"/>
        <end position="1273"/>
    </location>
</feature>
<feature type="domain" description="Nucleoside phosphorylase" evidence="4">
    <location>
        <begin position="21"/>
        <end position="304"/>
    </location>
</feature>
<comment type="caution">
    <text evidence="7">The sequence shown here is derived from an EMBL/GenBank/DDBJ whole genome shotgun (WGS) entry which is preliminary data.</text>
</comment>
<organism evidence="7 8">
    <name type="scientific">Aureobasidium pullulans</name>
    <name type="common">Black yeast</name>
    <name type="synonym">Pullularia pullulans</name>
    <dbReference type="NCBI Taxonomy" id="5580"/>
    <lineage>
        <taxon>Eukaryota</taxon>
        <taxon>Fungi</taxon>
        <taxon>Dikarya</taxon>
        <taxon>Ascomycota</taxon>
        <taxon>Pezizomycotina</taxon>
        <taxon>Dothideomycetes</taxon>
        <taxon>Dothideomycetidae</taxon>
        <taxon>Dothideales</taxon>
        <taxon>Saccotheciaceae</taxon>
        <taxon>Aureobasidium</taxon>
    </lineage>
</organism>
<dbReference type="SUPFAM" id="SSF52540">
    <property type="entry name" value="P-loop containing nucleoside triphosphate hydrolases"/>
    <property type="match status" value="1"/>
</dbReference>
<feature type="repeat" description="ANK" evidence="2">
    <location>
        <begin position="1174"/>
        <end position="1206"/>
    </location>
</feature>
<proteinExistence type="predicted"/>
<reference evidence="7 8" key="1">
    <citation type="submission" date="2018-10" db="EMBL/GenBank/DDBJ databases">
        <title>Fifty Aureobasidium pullulans genomes reveal a recombining polyextremotolerant generalist.</title>
        <authorList>
            <person name="Gostincar C."/>
            <person name="Turk M."/>
            <person name="Zajc J."/>
            <person name="Gunde-Cimerman N."/>
        </authorList>
    </citation>
    <scope>NUCLEOTIDE SEQUENCE [LARGE SCALE GENOMIC DNA]</scope>
    <source>
        <strain evidence="7 8">EXF-10081</strain>
    </source>
</reference>
<dbReference type="PANTHER" id="PTHR46082:SF11">
    <property type="entry name" value="AAA+ ATPASE DOMAIN-CONTAINING PROTEIN-RELATED"/>
    <property type="match status" value="1"/>
</dbReference>
<gene>
    <name evidence="7" type="ORF">D6D12_02452</name>
</gene>
<dbReference type="InterPro" id="IPR000845">
    <property type="entry name" value="Nucleoside_phosphorylase_d"/>
</dbReference>
<dbReference type="GO" id="GO:0003824">
    <property type="term" value="F:catalytic activity"/>
    <property type="evidence" value="ECO:0007669"/>
    <property type="project" value="InterPro"/>
</dbReference>
<evidence type="ECO:0000256" key="3">
    <source>
        <dbReference type="SAM" id="MobiDB-lite"/>
    </source>
</evidence>
<feature type="domain" description="GPI inositol-deacylase winged helix" evidence="5">
    <location>
        <begin position="667"/>
        <end position="737"/>
    </location>
</feature>
<evidence type="ECO:0000259" key="5">
    <source>
        <dbReference type="Pfam" id="PF22939"/>
    </source>
</evidence>
<dbReference type="InterPro" id="IPR027417">
    <property type="entry name" value="P-loop_NTPase"/>
</dbReference>